<dbReference type="NCBIfam" id="TIGR03317">
    <property type="entry name" value="ygfZ_signature"/>
    <property type="match status" value="1"/>
</dbReference>
<gene>
    <name evidence="3" type="ORF">N792_06725</name>
</gene>
<dbReference type="Proteomes" id="UP000030017">
    <property type="component" value="Unassembled WGS sequence"/>
</dbReference>
<evidence type="ECO:0000256" key="1">
    <source>
        <dbReference type="ARBA" id="ARBA00022946"/>
    </source>
</evidence>
<evidence type="ECO:0000313" key="3">
    <source>
        <dbReference type="EMBL" id="KGM52032.1"/>
    </source>
</evidence>
<dbReference type="AlphaFoldDB" id="A0A0A0ES91"/>
<dbReference type="PANTHER" id="PTHR22602:SF0">
    <property type="entry name" value="TRANSFERASE CAF17, MITOCHONDRIAL-RELATED"/>
    <property type="match status" value="1"/>
</dbReference>
<keyword evidence="1" id="KW-0809">Transit peptide</keyword>
<proteinExistence type="predicted"/>
<evidence type="ECO:0000313" key="4">
    <source>
        <dbReference type="Proteomes" id="UP000030017"/>
    </source>
</evidence>
<accession>A0A0A0ES91</accession>
<sequence length="298" mass="31963">MSDKSQPADGPFFALPGHRVLTFQGRDAIAFSQAQFMNDVAALDAGQWQWNGWLTPKGRVIALFALLRRDEETLWLLLPDADPETLAARLRGFLFRSKVTITARDDLQVSGQFAHPVTAADSAAGNPESNGITLAADDAIELDMGGEGASRQLRISLATDADVDETAASRWQLADLEHGLPRLDDSQVEQWTPQQLSLERLRGFSIRKGCYPGQEIVARTHFLGKAKRGLALLEADAPVTVGADVIAADATLGRIVASASTGDRHVALAVLPLEHAASALSVDGQPVREASLKDGLAR</sequence>
<dbReference type="RefSeq" id="WP_036193208.1">
    <property type="nucleotide sequence ID" value="NZ_AVPS01000004.1"/>
</dbReference>
<dbReference type="InterPro" id="IPR027266">
    <property type="entry name" value="TrmE/GcvT-like"/>
</dbReference>
<organism evidence="3 4">
    <name type="scientific">Lysobacter concretionis Ko07 = DSM 16239</name>
    <dbReference type="NCBI Taxonomy" id="1122185"/>
    <lineage>
        <taxon>Bacteria</taxon>
        <taxon>Pseudomonadati</taxon>
        <taxon>Pseudomonadota</taxon>
        <taxon>Gammaproteobacteria</taxon>
        <taxon>Lysobacterales</taxon>
        <taxon>Lysobacteraceae</taxon>
        <taxon>Novilysobacter</taxon>
    </lineage>
</organism>
<comment type="caution">
    <text evidence="3">The sequence shown here is derived from an EMBL/GenBank/DDBJ whole genome shotgun (WGS) entry which is preliminary data.</text>
</comment>
<dbReference type="STRING" id="1122185.N792_06725"/>
<dbReference type="OrthoDB" id="9796287at2"/>
<reference evidence="3 4" key="1">
    <citation type="submission" date="2013-08" db="EMBL/GenBank/DDBJ databases">
        <title>Genome sequencing of Lysobacter.</title>
        <authorList>
            <person name="Zhang S."/>
            <person name="Wang G."/>
        </authorList>
    </citation>
    <scope>NUCLEOTIDE SEQUENCE [LARGE SCALE GENOMIC DNA]</scope>
    <source>
        <strain evidence="3 4">Ko07</strain>
    </source>
</reference>
<evidence type="ECO:0008006" key="5">
    <source>
        <dbReference type="Google" id="ProtNLM"/>
    </source>
</evidence>
<dbReference type="InterPro" id="IPR045179">
    <property type="entry name" value="YgfZ/GcvT"/>
</dbReference>
<dbReference type="GO" id="GO:0016226">
    <property type="term" value="P:iron-sulfur cluster assembly"/>
    <property type="evidence" value="ECO:0007669"/>
    <property type="project" value="TreeGrafter"/>
</dbReference>
<name>A0A0A0ES91_9GAMM</name>
<evidence type="ECO:0000256" key="2">
    <source>
        <dbReference type="PIRSR" id="PIRSR006487-1"/>
    </source>
</evidence>
<keyword evidence="4" id="KW-1185">Reference proteome</keyword>
<dbReference type="InterPro" id="IPR017703">
    <property type="entry name" value="YgfZ/GCV_T_CS"/>
</dbReference>
<dbReference type="EMBL" id="AVPS01000004">
    <property type="protein sequence ID" value="KGM52032.1"/>
    <property type="molecule type" value="Genomic_DNA"/>
</dbReference>
<dbReference type="Gene3D" id="3.30.1360.120">
    <property type="entry name" value="Probable tRNA modification gtpase trme, domain 1"/>
    <property type="match status" value="1"/>
</dbReference>
<protein>
    <recommendedName>
        <fullName evidence="5">Aminomethyltransferase</fullName>
    </recommendedName>
</protein>
<dbReference type="eggNOG" id="COG0354">
    <property type="taxonomic scope" value="Bacteria"/>
</dbReference>
<feature type="binding site" evidence="2">
    <location>
        <position position="141"/>
    </location>
    <ligand>
        <name>substrate</name>
    </ligand>
</feature>
<dbReference type="SUPFAM" id="SSF103025">
    <property type="entry name" value="Folate-binding domain"/>
    <property type="match status" value="1"/>
</dbReference>
<dbReference type="PANTHER" id="PTHR22602">
    <property type="entry name" value="TRANSFERASE CAF17, MITOCHONDRIAL-RELATED"/>
    <property type="match status" value="1"/>
</dbReference>
<dbReference type="PIRSF" id="PIRSF006487">
    <property type="entry name" value="GcvT"/>
    <property type="match status" value="1"/>
</dbReference>